<sequence length="183" mass="20447">MASEVERIGEECRRYSERMVARMAEAKAQREARSREQAERAAAEMQQLRQELVERAIGQEDRQDDRPVRVGGQGRQGDELLSSAGRQTGVEAFQLQEAEVQRLRREALRIREKTVAPSEADGVPVQQSDVTGCPADPAQTGDLDPRKAIARAAAARRRNSVVAPIDDDGDDEAEYYRRGSWLV</sequence>
<evidence type="ECO:0000313" key="3">
    <source>
        <dbReference type="Proteomes" id="UP000565715"/>
    </source>
</evidence>
<reference evidence="2 3" key="1">
    <citation type="submission" date="2020-04" db="EMBL/GenBank/DDBJ databases">
        <title>MicrobeNet Type strains.</title>
        <authorList>
            <person name="Nicholson A.C."/>
        </authorList>
    </citation>
    <scope>NUCLEOTIDE SEQUENCE [LARGE SCALE GENOMIC DNA]</scope>
    <source>
        <strain evidence="2 3">DSM 45078</strain>
    </source>
</reference>
<evidence type="ECO:0000256" key="1">
    <source>
        <dbReference type="SAM" id="MobiDB-lite"/>
    </source>
</evidence>
<accession>A0A846XEF0</accession>
<feature type="region of interest" description="Disordered" evidence="1">
    <location>
        <begin position="114"/>
        <end position="145"/>
    </location>
</feature>
<gene>
    <name evidence="2" type="ORF">HGA13_14725</name>
</gene>
<feature type="compositionally biased region" description="Basic and acidic residues" evidence="1">
    <location>
        <begin position="28"/>
        <end position="42"/>
    </location>
</feature>
<dbReference type="Proteomes" id="UP000565715">
    <property type="component" value="Unassembled WGS sequence"/>
</dbReference>
<name>A0A846XEF0_9NOCA</name>
<feature type="compositionally biased region" description="Basic and acidic residues" evidence="1">
    <location>
        <begin position="52"/>
        <end position="68"/>
    </location>
</feature>
<feature type="region of interest" description="Disordered" evidence="1">
    <location>
        <begin position="52"/>
        <end position="85"/>
    </location>
</feature>
<proteinExistence type="predicted"/>
<dbReference type="AlphaFoldDB" id="A0A846XEF0"/>
<dbReference type="EMBL" id="JAAXOO010000003">
    <property type="protein sequence ID" value="NKY34322.1"/>
    <property type="molecule type" value="Genomic_DNA"/>
</dbReference>
<organism evidence="2 3">
    <name type="scientific">Nocardia speluncae</name>
    <dbReference type="NCBI Taxonomy" id="419477"/>
    <lineage>
        <taxon>Bacteria</taxon>
        <taxon>Bacillati</taxon>
        <taxon>Actinomycetota</taxon>
        <taxon>Actinomycetes</taxon>
        <taxon>Mycobacteriales</taxon>
        <taxon>Nocardiaceae</taxon>
        <taxon>Nocardia</taxon>
    </lineage>
</organism>
<protein>
    <submittedName>
        <fullName evidence="2">Uncharacterized protein</fullName>
    </submittedName>
</protein>
<feature type="region of interest" description="Disordered" evidence="1">
    <location>
        <begin position="28"/>
        <end position="47"/>
    </location>
</feature>
<evidence type="ECO:0000313" key="2">
    <source>
        <dbReference type="EMBL" id="NKY34322.1"/>
    </source>
</evidence>
<dbReference type="RefSeq" id="WP_068042951.1">
    <property type="nucleotide sequence ID" value="NZ_JAAXOO010000003.1"/>
</dbReference>
<keyword evidence="3" id="KW-1185">Reference proteome</keyword>
<comment type="caution">
    <text evidence="2">The sequence shown here is derived from an EMBL/GenBank/DDBJ whole genome shotgun (WGS) entry which is preliminary data.</text>
</comment>